<accession>A0A7K1SSD9</accession>
<dbReference type="AlphaFoldDB" id="A0A7K1SSD9"/>
<dbReference type="InterPro" id="IPR018551">
    <property type="entry name" value="DUF2007"/>
</dbReference>
<name>A0A7K1SSD9_9SPHI</name>
<proteinExistence type="predicted"/>
<evidence type="ECO:0000313" key="2">
    <source>
        <dbReference type="EMBL" id="MVN20229.1"/>
    </source>
</evidence>
<reference evidence="2 3" key="1">
    <citation type="submission" date="2019-12" db="EMBL/GenBank/DDBJ databases">
        <title>Mucilaginibacter sp. HMF7410 genome sequencing and assembly.</title>
        <authorList>
            <person name="Kang H."/>
            <person name="Cha I."/>
            <person name="Kim H."/>
            <person name="Joh K."/>
        </authorList>
    </citation>
    <scope>NUCLEOTIDE SEQUENCE [LARGE SCALE GENOMIC DNA]</scope>
    <source>
        <strain evidence="2 3">HMF7410</strain>
    </source>
</reference>
<keyword evidence="3" id="KW-1185">Reference proteome</keyword>
<comment type="caution">
    <text evidence="2">The sequence shown here is derived from an EMBL/GenBank/DDBJ whole genome shotgun (WGS) entry which is preliminary data.</text>
</comment>
<dbReference type="Pfam" id="PF09413">
    <property type="entry name" value="DUF2007"/>
    <property type="match status" value="1"/>
</dbReference>
<organism evidence="2 3">
    <name type="scientific">Mucilaginibacter arboris</name>
    <dbReference type="NCBI Taxonomy" id="2682090"/>
    <lineage>
        <taxon>Bacteria</taxon>
        <taxon>Pseudomonadati</taxon>
        <taxon>Bacteroidota</taxon>
        <taxon>Sphingobacteriia</taxon>
        <taxon>Sphingobacteriales</taxon>
        <taxon>Sphingobacteriaceae</taxon>
        <taxon>Mucilaginibacter</taxon>
    </lineage>
</organism>
<dbReference type="EMBL" id="WPIK01000001">
    <property type="protein sequence ID" value="MVN20229.1"/>
    <property type="molecule type" value="Genomic_DNA"/>
</dbReference>
<feature type="domain" description="DUF2007" evidence="1">
    <location>
        <begin position="5"/>
        <end position="63"/>
    </location>
</feature>
<dbReference type="Proteomes" id="UP000462014">
    <property type="component" value="Unassembled WGS sequence"/>
</dbReference>
<evidence type="ECO:0000313" key="3">
    <source>
        <dbReference type="Proteomes" id="UP000462014"/>
    </source>
</evidence>
<evidence type="ECO:0000259" key="1">
    <source>
        <dbReference type="Pfam" id="PF09413"/>
    </source>
</evidence>
<sequence length="70" mass="8166">MESDWVKIYTSTNFFQAELVKQLLTQHEIEVVLMNKRDSAHNTFGQVEVYIHQSNFSQAIEILVLNDINP</sequence>
<protein>
    <recommendedName>
        <fullName evidence="1">DUF2007 domain-containing protein</fullName>
    </recommendedName>
</protein>
<gene>
    <name evidence="2" type="ORF">GO621_01600</name>
</gene>
<dbReference type="RefSeq" id="WP_157563448.1">
    <property type="nucleotide sequence ID" value="NZ_WPIK01000001.1"/>
</dbReference>